<proteinExistence type="predicted"/>
<dbReference type="GO" id="GO:0006355">
    <property type="term" value="P:regulation of DNA-templated transcription"/>
    <property type="evidence" value="ECO:0007669"/>
    <property type="project" value="InterPro"/>
</dbReference>
<dbReference type="CDD" id="cd17535">
    <property type="entry name" value="REC_NarL-like"/>
    <property type="match status" value="1"/>
</dbReference>
<evidence type="ECO:0000259" key="7">
    <source>
        <dbReference type="PROSITE" id="PS50110"/>
    </source>
</evidence>
<dbReference type="CDD" id="cd06170">
    <property type="entry name" value="LuxR_C_like"/>
    <property type="match status" value="1"/>
</dbReference>
<keyword evidence="1 5" id="KW-0597">Phosphoprotein</keyword>
<keyword evidence="9" id="KW-1185">Reference proteome</keyword>
<keyword evidence="2" id="KW-0805">Transcription regulation</keyword>
<dbReference type="PANTHER" id="PTHR43214:SF43">
    <property type="entry name" value="TWO-COMPONENT RESPONSE REGULATOR"/>
    <property type="match status" value="1"/>
</dbReference>
<dbReference type="PROSITE" id="PS00622">
    <property type="entry name" value="HTH_LUXR_1"/>
    <property type="match status" value="1"/>
</dbReference>
<dbReference type="GO" id="GO:0000160">
    <property type="term" value="P:phosphorelay signal transduction system"/>
    <property type="evidence" value="ECO:0007669"/>
    <property type="project" value="InterPro"/>
</dbReference>
<evidence type="ECO:0000256" key="5">
    <source>
        <dbReference type="PROSITE-ProRule" id="PRU00169"/>
    </source>
</evidence>
<evidence type="ECO:0000313" key="8">
    <source>
        <dbReference type="EMBL" id="TYP79355.1"/>
    </source>
</evidence>
<dbReference type="PANTHER" id="PTHR43214">
    <property type="entry name" value="TWO-COMPONENT RESPONSE REGULATOR"/>
    <property type="match status" value="1"/>
</dbReference>
<dbReference type="PROSITE" id="PS50110">
    <property type="entry name" value="RESPONSE_REGULATORY"/>
    <property type="match status" value="1"/>
</dbReference>
<dbReference type="InterPro" id="IPR011006">
    <property type="entry name" value="CheY-like_superfamily"/>
</dbReference>
<dbReference type="InterPro" id="IPR039420">
    <property type="entry name" value="WalR-like"/>
</dbReference>
<evidence type="ECO:0000256" key="1">
    <source>
        <dbReference type="ARBA" id="ARBA00022553"/>
    </source>
</evidence>
<keyword evidence="4" id="KW-0804">Transcription</keyword>
<protein>
    <submittedName>
        <fullName evidence="8">DNA-binding NarL/FixJ family response regulator</fullName>
    </submittedName>
</protein>
<gene>
    <name evidence="8" type="ORF">BCM02_101473</name>
</gene>
<dbReference type="Pfam" id="PF00072">
    <property type="entry name" value="Response_reg"/>
    <property type="match status" value="1"/>
</dbReference>
<dbReference type="GO" id="GO:0003677">
    <property type="term" value="F:DNA binding"/>
    <property type="evidence" value="ECO:0007669"/>
    <property type="project" value="UniProtKB-KW"/>
</dbReference>
<comment type="caution">
    <text evidence="8">The sequence shown here is derived from an EMBL/GenBank/DDBJ whole genome shotgun (WGS) entry which is preliminary data.</text>
</comment>
<sequence>MQVRVLVVDDHHHAREGICDILSSQPMFQVVGVAKNSEEALSLADEYVPDLILMDINMPNMTGLEATRLIKHKYPAVKVVMITVSDDISHLFEAIKNGAQGYLLKNLSPQLWLQYLEAIVSDEAPLSREIAARILREFPLHDHGAAHDHPLTPREREILGGVVKGLTNREIAVELTISEQTVKNHLKNILHKLHLENRVQLTRHAIENGWVKRH</sequence>
<dbReference type="InterPro" id="IPR001789">
    <property type="entry name" value="Sig_transdc_resp-reg_receiver"/>
</dbReference>
<dbReference type="EMBL" id="VNHS01000001">
    <property type="protein sequence ID" value="TYP79355.1"/>
    <property type="molecule type" value="Genomic_DNA"/>
</dbReference>
<dbReference type="SMART" id="SM00448">
    <property type="entry name" value="REC"/>
    <property type="match status" value="1"/>
</dbReference>
<dbReference type="OrthoDB" id="9780153at2"/>
<organism evidence="8 9">
    <name type="scientific">Paenibacillus methanolicus</name>
    <dbReference type="NCBI Taxonomy" id="582686"/>
    <lineage>
        <taxon>Bacteria</taxon>
        <taxon>Bacillati</taxon>
        <taxon>Bacillota</taxon>
        <taxon>Bacilli</taxon>
        <taxon>Bacillales</taxon>
        <taxon>Paenibacillaceae</taxon>
        <taxon>Paenibacillus</taxon>
    </lineage>
</organism>
<evidence type="ECO:0000256" key="2">
    <source>
        <dbReference type="ARBA" id="ARBA00023015"/>
    </source>
</evidence>
<dbReference type="PRINTS" id="PR00038">
    <property type="entry name" value="HTHLUXR"/>
</dbReference>
<dbReference type="SMART" id="SM00421">
    <property type="entry name" value="HTH_LUXR"/>
    <property type="match status" value="1"/>
</dbReference>
<feature type="modified residue" description="4-aspartylphosphate" evidence="5">
    <location>
        <position position="55"/>
    </location>
</feature>
<dbReference type="SUPFAM" id="SSF52172">
    <property type="entry name" value="CheY-like"/>
    <property type="match status" value="1"/>
</dbReference>
<accession>A0A5S5CKV9</accession>
<evidence type="ECO:0000313" key="9">
    <source>
        <dbReference type="Proteomes" id="UP000323257"/>
    </source>
</evidence>
<dbReference type="Pfam" id="PF00196">
    <property type="entry name" value="GerE"/>
    <property type="match status" value="1"/>
</dbReference>
<evidence type="ECO:0000256" key="4">
    <source>
        <dbReference type="ARBA" id="ARBA00023163"/>
    </source>
</evidence>
<dbReference type="InterPro" id="IPR058245">
    <property type="entry name" value="NreC/VraR/RcsB-like_REC"/>
</dbReference>
<evidence type="ECO:0000256" key="3">
    <source>
        <dbReference type="ARBA" id="ARBA00023125"/>
    </source>
</evidence>
<dbReference type="Proteomes" id="UP000323257">
    <property type="component" value="Unassembled WGS sequence"/>
</dbReference>
<dbReference type="RefSeq" id="WP_148927423.1">
    <property type="nucleotide sequence ID" value="NZ_VNHS01000001.1"/>
</dbReference>
<name>A0A5S5CKV9_9BACL</name>
<dbReference type="InterPro" id="IPR000792">
    <property type="entry name" value="Tscrpt_reg_LuxR_C"/>
</dbReference>
<dbReference type="SUPFAM" id="SSF46894">
    <property type="entry name" value="C-terminal effector domain of the bipartite response regulators"/>
    <property type="match status" value="1"/>
</dbReference>
<dbReference type="PROSITE" id="PS50043">
    <property type="entry name" value="HTH_LUXR_2"/>
    <property type="match status" value="1"/>
</dbReference>
<dbReference type="InterPro" id="IPR016032">
    <property type="entry name" value="Sig_transdc_resp-reg_C-effctor"/>
</dbReference>
<dbReference type="Gene3D" id="3.40.50.2300">
    <property type="match status" value="1"/>
</dbReference>
<keyword evidence="3 8" id="KW-0238">DNA-binding</keyword>
<dbReference type="AlphaFoldDB" id="A0A5S5CKV9"/>
<feature type="domain" description="HTH luxR-type" evidence="6">
    <location>
        <begin position="144"/>
        <end position="209"/>
    </location>
</feature>
<evidence type="ECO:0000259" key="6">
    <source>
        <dbReference type="PROSITE" id="PS50043"/>
    </source>
</evidence>
<feature type="domain" description="Response regulatory" evidence="7">
    <location>
        <begin position="4"/>
        <end position="120"/>
    </location>
</feature>
<reference evidence="8 9" key="1">
    <citation type="submission" date="2019-07" db="EMBL/GenBank/DDBJ databases">
        <title>Genomic Encyclopedia of Type Strains, Phase III (KMG-III): the genomes of soil and plant-associated and newly described type strains.</title>
        <authorList>
            <person name="Whitman W."/>
        </authorList>
    </citation>
    <scope>NUCLEOTIDE SEQUENCE [LARGE SCALE GENOMIC DNA]</scope>
    <source>
        <strain evidence="8 9">BL24</strain>
    </source>
</reference>